<protein>
    <submittedName>
        <fullName evidence="9">Uncharacterized protein LOC108665673</fullName>
    </submittedName>
</protein>
<dbReference type="GO" id="GO:0008061">
    <property type="term" value="F:chitin binding"/>
    <property type="evidence" value="ECO:0007669"/>
    <property type="project" value="UniProtKB-KW"/>
</dbReference>
<reference evidence="9" key="1">
    <citation type="submission" date="2025-08" db="UniProtKB">
        <authorList>
            <consortium name="RefSeq"/>
        </authorList>
    </citation>
    <scope>IDENTIFICATION</scope>
    <source>
        <tissue evidence="9">Whole organism</tissue>
    </source>
</reference>
<evidence type="ECO:0000256" key="3">
    <source>
        <dbReference type="ARBA" id="ARBA00022737"/>
    </source>
</evidence>
<evidence type="ECO:0000256" key="6">
    <source>
        <dbReference type="SAM" id="SignalP"/>
    </source>
</evidence>
<evidence type="ECO:0000256" key="4">
    <source>
        <dbReference type="ARBA" id="ARBA00023157"/>
    </source>
</evidence>
<dbReference type="PANTHER" id="PTHR23301">
    <property type="entry name" value="CHITIN BINDING PERITROPHIN-A"/>
    <property type="match status" value="1"/>
</dbReference>
<dbReference type="SMART" id="SM00494">
    <property type="entry name" value="ChtBD2"/>
    <property type="match status" value="1"/>
</dbReference>
<dbReference type="Gene3D" id="2.170.140.10">
    <property type="entry name" value="Chitin binding domain"/>
    <property type="match status" value="1"/>
</dbReference>
<dbReference type="GeneID" id="108665673"/>
<dbReference type="InterPro" id="IPR002557">
    <property type="entry name" value="Chitin-bd_dom"/>
</dbReference>
<dbReference type="OrthoDB" id="6349683at2759"/>
<keyword evidence="5" id="KW-0325">Glycoprotein</keyword>
<evidence type="ECO:0000313" key="9">
    <source>
        <dbReference type="RefSeq" id="XP_018007937.1"/>
    </source>
</evidence>
<dbReference type="AlphaFoldDB" id="A0A8B7N267"/>
<feature type="domain" description="Chitin-binding type-2" evidence="7">
    <location>
        <begin position="50"/>
        <end position="109"/>
    </location>
</feature>
<dbReference type="InterPro" id="IPR036508">
    <property type="entry name" value="Chitin-bd_dom_sf"/>
</dbReference>
<keyword evidence="8" id="KW-1185">Reference proteome</keyword>
<feature type="signal peptide" evidence="6">
    <location>
        <begin position="1"/>
        <end position="19"/>
    </location>
</feature>
<evidence type="ECO:0000256" key="1">
    <source>
        <dbReference type="ARBA" id="ARBA00022669"/>
    </source>
</evidence>
<accession>A0A8B7N267</accession>
<dbReference type="Proteomes" id="UP000694843">
    <property type="component" value="Unplaced"/>
</dbReference>
<dbReference type="RefSeq" id="XP_018007937.1">
    <property type="nucleotide sequence ID" value="XM_018152448.2"/>
</dbReference>
<evidence type="ECO:0000259" key="7">
    <source>
        <dbReference type="PROSITE" id="PS50940"/>
    </source>
</evidence>
<dbReference type="GO" id="GO:0005576">
    <property type="term" value="C:extracellular region"/>
    <property type="evidence" value="ECO:0007669"/>
    <property type="project" value="InterPro"/>
</dbReference>
<keyword evidence="2 6" id="KW-0732">Signal</keyword>
<name>A0A8B7N267_HYAAZ</name>
<keyword evidence="1" id="KW-0147">Chitin-binding</keyword>
<dbReference type="OMA" id="CANESSD"/>
<sequence length="117" mass="12566">MSVILIFLLVSAAMNCSLAAPTPEETSTEYFTTQPVIVTTNENECKAEVSAQCPATDPEIAVNLPDPDDCTSFCECSGGTAYAIHCDGGLYYDEKLHICNWPDNVDCGNRPIPPFAA</sequence>
<evidence type="ECO:0000313" key="8">
    <source>
        <dbReference type="Proteomes" id="UP000694843"/>
    </source>
</evidence>
<keyword evidence="4" id="KW-1015">Disulfide bond</keyword>
<dbReference type="PANTHER" id="PTHR23301:SF0">
    <property type="entry name" value="CHITIN-BINDING TYPE-2 DOMAIN-CONTAINING PROTEIN-RELATED"/>
    <property type="match status" value="1"/>
</dbReference>
<feature type="chain" id="PRO_5034698465" evidence="6">
    <location>
        <begin position="20"/>
        <end position="117"/>
    </location>
</feature>
<evidence type="ECO:0000256" key="2">
    <source>
        <dbReference type="ARBA" id="ARBA00022729"/>
    </source>
</evidence>
<proteinExistence type="predicted"/>
<dbReference type="SUPFAM" id="SSF57625">
    <property type="entry name" value="Invertebrate chitin-binding proteins"/>
    <property type="match status" value="1"/>
</dbReference>
<dbReference type="KEGG" id="hazt:108665673"/>
<dbReference type="PROSITE" id="PS50940">
    <property type="entry name" value="CHIT_BIND_II"/>
    <property type="match status" value="1"/>
</dbReference>
<keyword evidence="3" id="KW-0677">Repeat</keyword>
<evidence type="ECO:0000256" key="5">
    <source>
        <dbReference type="ARBA" id="ARBA00023180"/>
    </source>
</evidence>
<organism evidence="8 9">
    <name type="scientific">Hyalella azteca</name>
    <name type="common">Amphipod</name>
    <dbReference type="NCBI Taxonomy" id="294128"/>
    <lineage>
        <taxon>Eukaryota</taxon>
        <taxon>Metazoa</taxon>
        <taxon>Ecdysozoa</taxon>
        <taxon>Arthropoda</taxon>
        <taxon>Crustacea</taxon>
        <taxon>Multicrustacea</taxon>
        <taxon>Malacostraca</taxon>
        <taxon>Eumalacostraca</taxon>
        <taxon>Peracarida</taxon>
        <taxon>Amphipoda</taxon>
        <taxon>Senticaudata</taxon>
        <taxon>Talitrida</taxon>
        <taxon>Talitroidea</taxon>
        <taxon>Hyalellidae</taxon>
        <taxon>Hyalella</taxon>
    </lineage>
</organism>
<dbReference type="InterPro" id="IPR051940">
    <property type="entry name" value="Chitin_bind-dev_reg"/>
</dbReference>
<dbReference type="Pfam" id="PF01607">
    <property type="entry name" value="CBM_14"/>
    <property type="match status" value="1"/>
</dbReference>
<gene>
    <name evidence="9" type="primary">LOC108665673</name>
</gene>